<accession>A0A6J4PA10</accession>
<dbReference type="Gene3D" id="1.10.10.2830">
    <property type="match status" value="1"/>
</dbReference>
<dbReference type="EMBL" id="CADCUQ010000435">
    <property type="protein sequence ID" value="CAA9404405.1"/>
    <property type="molecule type" value="Genomic_DNA"/>
</dbReference>
<feature type="coiled-coil region" evidence="3">
    <location>
        <begin position="8"/>
        <end position="42"/>
    </location>
</feature>
<protein>
    <submittedName>
        <fullName evidence="5">Plasmid replication protein RepB</fullName>
    </submittedName>
</protein>
<dbReference type="SUPFAM" id="SSF110849">
    <property type="entry name" value="ParB/Sulfiredoxin"/>
    <property type="match status" value="1"/>
</dbReference>
<dbReference type="CDD" id="cd16405">
    <property type="entry name" value="RepB_like_N"/>
    <property type="match status" value="1"/>
</dbReference>
<dbReference type="Pfam" id="PF02195">
    <property type="entry name" value="ParB_N"/>
    <property type="match status" value="1"/>
</dbReference>
<feature type="non-terminal residue" evidence="5">
    <location>
        <position position="1"/>
    </location>
</feature>
<keyword evidence="3" id="KW-0175">Coiled coil</keyword>
<dbReference type="InterPro" id="IPR037972">
    <property type="entry name" value="RepB_N"/>
</dbReference>
<dbReference type="AlphaFoldDB" id="A0A6J4PA10"/>
<evidence type="ECO:0000259" key="4">
    <source>
        <dbReference type="SMART" id="SM00470"/>
    </source>
</evidence>
<comment type="similarity">
    <text evidence="1">Belongs to the ParB family.</text>
</comment>
<organism evidence="5">
    <name type="scientific">uncultured Phycisphaerae bacterium</name>
    <dbReference type="NCBI Taxonomy" id="904963"/>
    <lineage>
        <taxon>Bacteria</taxon>
        <taxon>Pseudomonadati</taxon>
        <taxon>Planctomycetota</taxon>
        <taxon>Phycisphaerae</taxon>
        <taxon>environmental samples</taxon>
    </lineage>
</organism>
<proteinExistence type="inferred from homology"/>
<name>A0A6J4PA10_9BACT</name>
<evidence type="ECO:0000256" key="3">
    <source>
        <dbReference type="SAM" id="Coils"/>
    </source>
</evidence>
<dbReference type="Pfam" id="PF17762">
    <property type="entry name" value="HTH_ParB"/>
    <property type="match status" value="1"/>
</dbReference>
<dbReference type="InterPro" id="IPR041468">
    <property type="entry name" value="HTH_ParB/Spo0J"/>
</dbReference>
<dbReference type="GO" id="GO:0005694">
    <property type="term" value="C:chromosome"/>
    <property type="evidence" value="ECO:0007669"/>
    <property type="project" value="TreeGrafter"/>
</dbReference>
<dbReference type="InterPro" id="IPR004437">
    <property type="entry name" value="ParB/RepB/Spo0J"/>
</dbReference>
<dbReference type="InterPro" id="IPR036086">
    <property type="entry name" value="ParB/Sulfiredoxin_sf"/>
</dbReference>
<dbReference type="NCBIfam" id="TIGR00180">
    <property type="entry name" value="parB_part"/>
    <property type="match status" value="1"/>
</dbReference>
<dbReference type="Gene3D" id="3.90.1530.30">
    <property type="match status" value="1"/>
</dbReference>
<sequence length="337" mass="37142">SAALGTLAEGLRERVARLEVELAQTSGRNADLERDLERAKKTASSAGAFVEEFLFLNPRSVRDELPRDRMAGAFAGPEFEELLADIRDNGQNDAITVRPSSGGEGGGYEVAAGRRRLEACRLLEVHVLARVRRLDDAAMLRVQFAENERREDISALERARWFAEVQARLGAPQKDVAAQFGLDPSTLSLYLRLARFPAEIVERLRAPRRLAALRARRVMEAVEADPRALPRILDALDAHARALRHGGGEVDPEEQIDVLLRAAEGRGGPRPAARAPLPERRHVVHQGRRVGTLTRNGGQWVFRFATSVQDEVVQALADRMGDLIADIHKGTDAGDRS</sequence>
<dbReference type="GO" id="GO:0003677">
    <property type="term" value="F:DNA binding"/>
    <property type="evidence" value="ECO:0007669"/>
    <property type="project" value="InterPro"/>
</dbReference>
<dbReference type="InterPro" id="IPR050336">
    <property type="entry name" value="Chromosome_partition/occlusion"/>
</dbReference>
<evidence type="ECO:0000256" key="2">
    <source>
        <dbReference type="ARBA" id="ARBA00022829"/>
    </source>
</evidence>
<keyword evidence="2" id="KW-0159">Chromosome partition</keyword>
<evidence type="ECO:0000313" key="5">
    <source>
        <dbReference type="EMBL" id="CAA9404405.1"/>
    </source>
</evidence>
<evidence type="ECO:0000256" key="1">
    <source>
        <dbReference type="ARBA" id="ARBA00006295"/>
    </source>
</evidence>
<dbReference type="PANTHER" id="PTHR33375">
    <property type="entry name" value="CHROMOSOME-PARTITIONING PROTEIN PARB-RELATED"/>
    <property type="match status" value="1"/>
</dbReference>
<feature type="domain" description="ParB-like N-terminal" evidence="4">
    <location>
        <begin position="54"/>
        <end position="148"/>
    </location>
</feature>
<dbReference type="SMART" id="SM00470">
    <property type="entry name" value="ParB"/>
    <property type="match status" value="1"/>
</dbReference>
<dbReference type="InterPro" id="IPR003115">
    <property type="entry name" value="ParB_N"/>
</dbReference>
<dbReference type="PANTHER" id="PTHR33375:SF1">
    <property type="entry name" value="CHROMOSOME-PARTITIONING PROTEIN PARB-RELATED"/>
    <property type="match status" value="1"/>
</dbReference>
<gene>
    <name evidence="5" type="ORF">AVDCRST_MAG64-1902</name>
</gene>
<reference evidence="5" key="1">
    <citation type="submission" date="2020-02" db="EMBL/GenBank/DDBJ databases">
        <authorList>
            <person name="Meier V. D."/>
        </authorList>
    </citation>
    <scope>NUCLEOTIDE SEQUENCE</scope>
    <source>
        <strain evidence="5">AVDCRST_MAG64</strain>
    </source>
</reference>
<dbReference type="GO" id="GO:0007059">
    <property type="term" value="P:chromosome segregation"/>
    <property type="evidence" value="ECO:0007669"/>
    <property type="project" value="UniProtKB-KW"/>
</dbReference>
<dbReference type="SUPFAM" id="SSF109709">
    <property type="entry name" value="KorB DNA-binding domain-like"/>
    <property type="match status" value="1"/>
</dbReference>